<comment type="similarity">
    <text evidence="1">Belongs to the SPT2 family.</text>
</comment>
<keyword evidence="5" id="KW-1185">Reference proteome</keyword>
<feature type="compositionally biased region" description="Basic and acidic residues" evidence="3">
    <location>
        <begin position="366"/>
        <end position="391"/>
    </location>
</feature>
<keyword evidence="2" id="KW-0175">Coiled coil</keyword>
<feature type="region of interest" description="Disordered" evidence="3">
    <location>
        <begin position="1"/>
        <end position="344"/>
    </location>
</feature>
<feature type="compositionally biased region" description="Low complexity" evidence="3">
    <location>
        <begin position="81"/>
        <end position="92"/>
    </location>
</feature>
<feature type="compositionally biased region" description="Low complexity" evidence="3">
    <location>
        <begin position="256"/>
        <end position="267"/>
    </location>
</feature>
<proteinExistence type="inferred from homology"/>
<reference evidence="4" key="2">
    <citation type="submission" date="2023-06" db="EMBL/GenBank/DDBJ databases">
        <authorList>
            <consortium name="Lawrence Berkeley National Laboratory"/>
            <person name="Haridas S."/>
            <person name="Hensen N."/>
            <person name="Bonometti L."/>
            <person name="Westerberg I."/>
            <person name="Brannstrom I.O."/>
            <person name="Guillou S."/>
            <person name="Cros-Aarteil S."/>
            <person name="Calhoun S."/>
            <person name="Kuo A."/>
            <person name="Mondo S."/>
            <person name="Pangilinan J."/>
            <person name="Riley R."/>
            <person name="Labutti K."/>
            <person name="Andreopoulos B."/>
            <person name="Lipzen A."/>
            <person name="Chen C."/>
            <person name="Yanf M."/>
            <person name="Daum C."/>
            <person name="Ng V."/>
            <person name="Clum A."/>
            <person name="Steindorff A."/>
            <person name="Ohm R."/>
            <person name="Martin F."/>
            <person name="Silar P."/>
            <person name="Natvig D."/>
            <person name="Lalanne C."/>
            <person name="Gautier V."/>
            <person name="Ament-Velasquez S.L."/>
            <person name="Kruys A."/>
            <person name="Hutchinson M.I."/>
            <person name="Powell A.J."/>
            <person name="Barry K."/>
            <person name="Miller A.N."/>
            <person name="Grigoriev I.V."/>
            <person name="Debuchy R."/>
            <person name="Gladieux P."/>
            <person name="Thoren M.H."/>
            <person name="Johannesson H."/>
        </authorList>
    </citation>
    <scope>NUCLEOTIDE SEQUENCE</scope>
    <source>
        <strain evidence="4">SMH4131-1</strain>
    </source>
</reference>
<feature type="region of interest" description="Disordered" evidence="3">
    <location>
        <begin position="366"/>
        <end position="397"/>
    </location>
</feature>
<gene>
    <name evidence="4" type="ORF">B0T19DRAFT_14017</name>
</gene>
<feature type="compositionally biased region" description="Polar residues" evidence="3">
    <location>
        <begin position="55"/>
        <end position="64"/>
    </location>
</feature>
<name>A0AAE0J3M4_9PEZI</name>
<evidence type="ECO:0000313" key="4">
    <source>
        <dbReference type="EMBL" id="KAK3335631.1"/>
    </source>
</evidence>
<dbReference type="Proteomes" id="UP001286456">
    <property type="component" value="Unassembled WGS sequence"/>
</dbReference>
<dbReference type="InterPro" id="IPR013256">
    <property type="entry name" value="Chromatin_SPT2"/>
</dbReference>
<feature type="compositionally biased region" description="Polar residues" evidence="3">
    <location>
        <begin position="93"/>
        <end position="104"/>
    </location>
</feature>
<feature type="compositionally biased region" description="Acidic residues" evidence="3">
    <location>
        <begin position="308"/>
        <end position="324"/>
    </location>
</feature>
<feature type="compositionally biased region" description="Basic and acidic residues" evidence="3">
    <location>
        <begin position="69"/>
        <end position="79"/>
    </location>
</feature>
<evidence type="ECO:0000313" key="5">
    <source>
        <dbReference type="Proteomes" id="UP001286456"/>
    </source>
</evidence>
<feature type="compositionally biased region" description="Basic and acidic residues" evidence="3">
    <location>
        <begin position="172"/>
        <end position="193"/>
    </location>
</feature>
<accession>A0AAE0J3M4</accession>
<feature type="compositionally biased region" description="Acidic residues" evidence="3">
    <location>
        <begin position="334"/>
        <end position="344"/>
    </location>
</feature>
<comment type="caution">
    <text evidence="4">The sequence shown here is derived from an EMBL/GenBank/DDBJ whole genome shotgun (WGS) entry which is preliminary data.</text>
</comment>
<protein>
    <recommendedName>
        <fullName evidence="6">SPT2</fullName>
    </recommendedName>
</protein>
<reference evidence="4" key="1">
    <citation type="journal article" date="2023" name="Mol. Phylogenet. Evol.">
        <title>Genome-scale phylogeny and comparative genomics of the fungal order Sordariales.</title>
        <authorList>
            <person name="Hensen N."/>
            <person name="Bonometti L."/>
            <person name="Westerberg I."/>
            <person name="Brannstrom I.O."/>
            <person name="Guillou S."/>
            <person name="Cros-Aarteil S."/>
            <person name="Calhoun S."/>
            <person name="Haridas S."/>
            <person name="Kuo A."/>
            <person name="Mondo S."/>
            <person name="Pangilinan J."/>
            <person name="Riley R."/>
            <person name="LaButti K."/>
            <person name="Andreopoulos B."/>
            <person name="Lipzen A."/>
            <person name="Chen C."/>
            <person name="Yan M."/>
            <person name="Daum C."/>
            <person name="Ng V."/>
            <person name="Clum A."/>
            <person name="Steindorff A."/>
            <person name="Ohm R.A."/>
            <person name="Martin F."/>
            <person name="Silar P."/>
            <person name="Natvig D.O."/>
            <person name="Lalanne C."/>
            <person name="Gautier V."/>
            <person name="Ament-Velasquez S.L."/>
            <person name="Kruys A."/>
            <person name="Hutchinson M.I."/>
            <person name="Powell A.J."/>
            <person name="Barry K."/>
            <person name="Miller A.N."/>
            <person name="Grigoriev I.V."/>
            <person name="Debuchy R."/>
            <person name="Gladieux P."/>
            <person name="Hiltunen Thoren M."/>
            <person name="Johannesson H."/>
        </authorList>
    </citation>
    <scope>NUCLEOTIDE SEQUENCE</scope>
    <source>
        <strain evidence="4">SMH4131-1</strain>
    </source>
</reference>
<organism evidence="4 5">
    <name type="scientific">Cercophora scortea</name>
    <dbReference type="NCBI Taxonomy" id="314031"/>
    <lineage>
        <taxon>Eukaryota</taxon>
        <taxon>Fungi</taxon>
        <taxon>Dikarya</taxon>
        <taxon>Ascomycota</taxon>
        <taxon>Pezizomycotina</taxon>
        <taxon>Sordariomycetes</taxon>
        <taxon>Sordariomycetidae</taxon>
        <taxon>Sordariales</taxon>
        <taxon>Lasiosphaeriaceae</taxon>
        <taxon>Cercophora</taxon>
    </lineage>
</organism>
<evidence type="ECO:0008006" key="6">
    <source>
        <dbReference type="Google" id="ProtNLM"/>
    </source>
</evidence>
<dbReference type="AlphaFoldDB" id="A0AAE0J3M4"/>
<evidence type="ECO:0000256" key="2">
    <source>
        <dbReference type="ARBA" id="ARBA00023054"/>
    </source>
</evidence>
<feature type="compositionally biased region" description="Basic and acidic residues" evidence="3">
    <location>
        <begin position="143"/>
        <end position="154"/>
    </location>
</feature>
<evidence type="ECO:0000256" key="3">
    <source>
        <dbReference type="SAM" id="MobiDB-lite"/>
    </source>
</evidence>
<dbReference type="Pfam" id="PF08243">
    <property type="entry name" value="SPT2"/>
    <property type="match status" value="1"/>
</dbReference>
<dbReference type="EMBL" id="JAUEPO010000001">
    <property type="protein sequence ID" value="KAK3335631.1"/>
    <property type="molecule type" value="Genomic_DNA"/>
</dbReference>
<sequence>MPISDLLASITGEKPEPSPTTSIRPSLTVPKRKAEEDIRPASSKAARTEPLANGSLRQNGDSQKASPRPADRPARRLSDKPASATRPAARPTNSQISKPSSATPSRIVGAKTTSSANGNGNKPLPSRPLGARPSVSSSVTPSEPKKRSFKEIMARAEANSTARESFGKIQHKALDKGLSMKERKELKAEDARLAKKSARQQQAGGRAGGRVGGSAAPLRNGAGSAAERHGGQSRTPSVHAKSSPAPVVEEKKVKKAALATTGYTGTARPRPGATTVKAGITSRPSAVSRPVERPRYGGPSVSRRYDHDEELDDFIEYDEDEDEPAYGVRRGGYESEDYDSDDMEVGLGDIDEEERKAEYLARREDMEQEALEKRLKREKEERRQKQLDLIRNKTAKR</sequence>
<feature type="compositionally biased region" description="Polar residues" evidence="3">
    <location>
        <begin position="111"/>
        <end position="120"/>
    </location>
</feature>
<feature type="compositionally biased region" description="Low complexity" evidence="3">
    <location>
        <begin position="133"/>
        <end position="142"/>
    </location>
</feature>
<dbReference type="SMART" id="SM00784">
    <property type="entry name" value="SPT2"/>
    <property type="match status" value="1"/>
</dbReference>
<evidence type="ECO:0000256" key="1">
    <source>
        <dbReference type="ARBA" id="ARBA00006461"/>
    </source>
</evidence>